<reference evidence="2 3" key="1">
    <citation type="journal article" date="2018" name="Microb. Genom.">
        <title>Deciphering the unexplored Leptospira diversity from soils uncovers genomic evolution to virulence.</title>
        <authorList>
            <person name="Thibeaux R."/>
            <person name="Iraola G."/>
            <person name="Ferres I."/>
            <person name="Bierque E."/>
            <person name="Girault D."/>
            <person name="Soupe-Gilbert M.E."/>
            <person name="Picardeau M."/>
            <person name="Goarant C."/>
        </authorList>
    </citation>
    <scope>NUCLEOTIDE SEQUENCE [LARGE SCALE GENOMIC DNA]</scope>
    <source>
        <strain evidence="2 3">ATI7-C-A5</strain>
    </source>
</reference>
<feature type="compositionally biased region" description="Acidic residues" evidence="1">
    <location>
        <begin position="53"/>
        <end position="63"/>
    </location>
</feature>
<sequence>MAEANSTPLNDAELEQVRSILQPLTKNPDISEELNPMLSVFREKMGYGAPVSSDEDEDEEETPEPSRPTSSEDEFDDDDFEEPARPQRPPTKNFDDDDIDLDELLAEPSQSSASAPTEDFGAVDSDSFADFGMNAEPTSTVSESDPFGDIV</sequence>
<organism evidence="2 3">
    <name type="scientific">Leptospira ellisii</name>
    <dbReference type="NCBI Taxonomy" id="2023197"/>
    <lineage>
        <taxon>Bacteria</taxon>
        <taxon>Pseudomonadati</taxon>
        <taxon>Spirochaetota</taxon>
        <taxon>Spirochaetia</taxon>
        <taxon>Leptospirales</taxon>
        <taxon>Leptospiraceae</taxon>
        <taxon>Leptospira</taxon>
    </lineage>
</organism>
<feature type="region of interest" description="Disordered" evidence="1">
    <location>
        <begin position="23"/>
        <end position="151"/>
    </location>
</feature>
<name>A0AAE4TXF8_9LEPT</name>
<keyword evidence="3" id="KW-1185">Reference proteome</keyword>
<accession>A0AAE4TXF8</accession>
<evidence type="ECO:0000256" key="1">
    <source>
        <dbReference type="SAM" id="MobiDB-lite"/>
    </source>
</evidence>
<evidence type="ECO:0000313" key="3">
    <source>
        <dbReference type="Proteomes" id="UP000232122"/>
    </source>
</evidence>
<feature type="compositionally biased region" description="Acidic residues" evidence="1">
    <location>
        <begin position="95"/>
        <end position="105"/>
    </location>
</feature>
<proteinExistence type="predicted"/>
<evidence type="ECO:0000313" key="2">
    <source>
        <dbReference type="EMBL" id="MDV6235339.1"/>
    </source>
</evidence>
<dbReference type="Proteomes" id="UP000232122">
    <property type="component" value="Unassembled WGS sequence"/>
</dbReference>
<feature type="non-terminal residue" evidence="2">
    <location>
        <position position="151"/>
    </location>
</feature>
<gene>
    <name evidence="2" type="ORF">CH379_006825</name>
</gene>
<comment type="caution">
    <text evidence="2">The sequence shown here is derived from an EMBL/GenBank/DDBJ whole genome shotgun (WGS) entry which is preliminary data.</text>
</comment>
<feature type="compositionally biased region" description="Acidic residues" evidence="1">
    <location>
        <begin position="71"/>
        <end position="81"/>
    </location>
</feature>
<dbReference type="AlphaFoldDB" id="A0AAE4TXF8"/>
<protein>
    <submittedName>
        <fullName evidence="2">Uncharacterized protein</fullName>
    </submittedName>
</protein>
<dbReference type="EMBL" id="NPEF02000006">
    <property type="protein sequence ID" value="MDV6235339.1"/>
    <property type="molecule type" value="Genomic_DNA"/>
</dbReference>